<evidence type="ECO:0000313" key="3">
    <source>
        <dbReference type="EMBL" id="CAL5224479.1"/>
    </source>
</evidence>
<keyword evidence="1" id="KW-0732">Signal</keyword>
<gene>
    <name evidence="3" type="primary">g7172</name>
    <name evidence="3" type="ORF">VP750_LOCUS6138</name>
</gene>
<evidence type="ECO:0000259" key="2">
    <source>
        <dbReference type="Pfam" id="PF01425"/>
    </source>
</evidence>
<dbReference type="Pfam" id="PF01425">
    <property type="entry name" value="Amidase"/>
    <property type="match status" value="1"/>
</dbReference>
<sequence length="561" mass="59991">MQIVRRPVAAMLLLACCIRFSVGIPSVLTGKDGTPEDILVEFGVVEAVEELCSRRVTAVRYAEALLQRAAKHRCINAYAHVENYQVLKEARAIDERFEAGEDIRPLCGLAFVVKDNLDVLGYPTEAGTPALRGRMPCNSSALVARLLNANGIVLGKTRMHELAMGATTINPNGGPVLNPHNNLMHVGGSSGGTAASVAMRLAPAGFCSDSAGSCRIPASLTGVVGFRPTTGYWNAADGIVPMSVTRDTVGVNARTVSDVKLLNNIFSDGPKEYKDVDVSTLRLGYPVNFWRDVGDETKAAFAAAVDALRGAGVEIVEMDMSLLESLADEFTPGMMFFTYEMPREISRYVYQHGYNLSMPELVDKIASPTVKASMTEWTYKKLDSFPTPTDYANALASGLPQLKALWESYHDAFGLDALLVPATIATARPISDVEPYMSVNGKKGNFLSVYIRTTLIDCTIGVPGLSIPVGLAADKLPIGIMLQGKPGSDASILSIGEALQPLFASTPAPSEEQACAGCMPGVKVVNVTWDGQGQPSKTDTTSQYELTLSGKCKLQSLSHLS</sequence>
<proteinExistence type="predicted"/>
<comment type="caution">
    <text evidence="3">The sequence shown here is derived from an EMBL/GenBank/DDBJ whole genome shotgun (WGS) entry which is preliminary data.</text>
</comment>
<dbReference type="InterPro" id="IPR036928">
    <property type="entry name" value="AS_sf"/>
</dbReference>
<feature type="chain" id="PRO_5045588392" evidence="1">
    <location>
        <begin position="24"/>
        <end position="561"/>
    </location>
</feature>
<protein>
    <submittedName>
        <fullName evidence="3">G7172 protein</fullName>
    </submittedName>
</protein>
<evidence type="ECO:0000313" key="4">
    <source>
        <dbReference type="Proteomes" id="UP001497392"/>
    </source>
</evidence>
<feature type="domain" description="Amidase" evidence="2">
    <location>
        <begin position="63"/>
        <end position="493"/>
    </location>
</feature>
<evidence type="ECO:0000256" key="1">
    <source>
        <dbReference type="SAM" id="SignalP"/>
    </source>
</evidence>
<dbReference type="PANTHER" id="PTHR11895">
    <property type="entry name" value="TRANSAMIDASE"/>
    <property type="match status" value="1"/>
</dbReference>
<reference evidence="3 4" key="1">
    <citation type="submission" date="2024-06" db="EMBL/GenBank/DDBJ databases">
        <authorList>
            <person name="Kraege A."/>
            <person name="Thomma B."/>
        </authorList>
    </citation>
    <scope>NUCLEOTIDE SEQUENCE [LARGE SCALE GENOMIC DNA]</scope>
</reference>
<dbReference type="Gene3D" id="3.90.1300.10">
    <property type="entry name" value="Amidase signature (AS) domain"/>
    <property type="match status" value="1"/>
</dbReference>
<dbReference type="InterPro" id="IPR000120">
    <property type="entry name" value="Amidase"/>
</dbReference>
<dbReference type="PANTHER" id="PTHR11895:SF151">
    <property type="entry name" value="GLUTAMYL-TRNA(GLN) AMIDOTRANSFERASE SUBUNIT A"/>
    <property type="match status" value="1"/>
</dbReference>
<dbReference type="SUPFAM" id="SSF75304">
    <property type="entry name" value="Amidase signature (AS) enzymes"/>
    <property type="match status" value="1"/>
</dbReference>
<feature type="signal peptide" evidence="1">
    <location>
        <begin position="1"/>
        <end position="23"/>
    </location>
</feature>
<name>A0ABP1FZQ9_9CHLO</name>
<organism evidence="3 4">
    <name type="scientific">Coccomyxa viridis</name>
    <dbReference type="NCBI Taxonomy" id="1274662"/>
    <lineage>
        <taxon>Eukaryota</taxon>
        <taxon>Viridiplantae</taxon>
        <taxon>Chlorophyta</taxon>
        <taxon>core chlorophytes</taxon>
        <taxon>Trebouxiophyceae</taxon>
        <taxon>Trebouxiophyceae incertae sedis</taxon>
        <taxon>Coccomyxaceae</taxon>
        <taxon>Coccomyxa</taxon>
    </lineage>
</organism>
<dbReference type="EMBL" id="CAXHTA020000011">
    <property type="protein sequence ID" value="CAL5224479.1"/>
    <property type="molecule type" value="Genomic_DNA"/>
</dbReference>
<dbReference type="Proteomes" id="UP001497392">
    <property type="component" value="Unassembled WGS sequence"/>
</dbReference>
<accession>A0ABP1FZQ9</accession>
<keyword evidence="4" id="KW-1185">Reference proteome</keyword>
<dbReference type="InterPro" id="IPR023631">
    <property type="entry name" value="Amidase_dom"/>
</dbReference>